<feature type="transmembrane region" description="Helical" evidence="1">
    <location>
        <begin position="78"/>
        <end position="98"/>
    </location>
</feature>
<protein>
    <submittedName>
        <fullName evidence="2">Uncharacterized protein</fullName>
    </submittedName>
</protein>
<organism evidence="2 3">
    <name type="scientific">Salipaludibacillus neizhouensis</name>
    <dbReference type="NCBI Taxonomy" id="885475"/>
    <lineage>
        <taxon>Bacteria</taxon>
        <taxon>Bacillati</taxon>
        <taxon>Bacillota</taxon>
        <taxon>Bacilli</taxon>
        <taxon>Bacillales</taxon>
        <taxon>Bacillaceae</taxon>
    </lineage>
</organism>
<feature type="transmembrane region" description="Helical" evidence="1">
    <location>
        <begin position="35"/>
        <end position="58"/>
    </location>
</feature>
<dbReference type="RefSeq" id="WP_110935368.1">
    <property type="nucleotide sequence ID" value="NZ_KZ614146.1"/>
</dbReference>
<keyword evidence="3" id="KW-1185">Reference proteome</keyword>
<keyword evidence="1" id="KW-0472">Membrane</keyword>
<dbReference type="EMBL" id="PDOE01000003">
    <property type="protein sequence ID" value="RKL67468.1"/>
    <property type="molecule type" value="Genomic_DNA"/>
</dbReference>
<proteinExistence type="predicted"/>
<dbReference type="Proteomes" id="UP000281498">
    <property type="component" value="Unassembled WGS sequence"/>
</dbReference>
<sequence length="113" mass="12968">MATANDPIWIFVLLYAIFIITFISAIKSLNQRKRIILSIGMIVIIPVQYLLQLVSSIGRSPGVTEMQHLINGIAQFDTWAIFVLLAYLYIVIWWIMILKSYKKFGMQNTNSTV</sequence>
<evidence type="ECO:0000313" key="3">
    <source>
        <dbReference type="Proteomes" id="UP000281498"/>
    </source>
</evidence>
<evidence type="ECO:0000256" key="1">
    <source>
        <dbReference type="SAM" id="Phobius"/>
    </source>
</evidence>
<feature type="transmembrane region" description="Helical" evidence="1">
    <location>
        <begin position="6"/>
        <end position="23"/>
    </location>
</feature>
<evidence type="ECO:0000313" key="2">
    <source>
        <dbReference type="EMBL" id="RKL67468.1"/>
    </source>
</evidence>
<reference evidence="2 3" key="1">
    <citation type="submission" date="2017-10" db="EMBL/GenBank/DDBJ databases">
        <title>Bacillus sp. nov., a halophilic bacterium isolated from a Keqin Lake.</title>
        <authorList>
            <person name="Wang H."/>
        </authorList>
    </citation>
    <scope>NUCLEOTIDE SEQUENCE [LARGE SCALE GENOMIC DNA]</scope>
    <source>
        <strain evidence="2 3">KCTC 13187</strain>
    </source>
</reference>
<accession>A0A3A9K7L2</accession>
<keyword evidence="1" id="KW-0812">Transmembrane</keyword>
<dbReference type="AlphaFoldDB" id="A0A3A9K7L2"/>
<comment type="caution">
    <text evidence="2">The sequence shown here is derived from an EMBL/GenBank/DDBJ whole genome shotgun (WGS) entry which is preliminary data.</text>
</comment>
<keyword evidence="1" id="KW-1133">Transmembrane helix</keyword>
<name>A0A3A9K7L2_9BACI</name>
<gene>
    <name evidence="2" type="ORF">CR203_08930</name>
</gene>
<dbReference type="OrthoDB" id="2645556at2"/>